<dbReference type="GO" id="GO:0005509">
    <property type="term" value="F:calcium ion binding"/>
    <property type="evidence" value="ECO:0007669"/>
    <property type="project" value="InterPro"/>
</dbReference>
<protein>
    <recommendedName>
        <fullName evidence="2">EF-hand domain-containing protein</fullName>
    </recommendedName>
</protein>
<dbReference type="OrthoDB" id="26525at2759"/>
<dbReference type="Pfam" id="PF00036">
    <property type="entry name" value="EF-hand_1"/>
    <property type="match status" value="1"/>
</dbReference>
<dbReference type="PROSITE" id="PS00018">
    <property type="entry name" value="EF_HAND_1"/>
    <property type="match status" value="1"/>
</dbReference>
<feature type="non-terminal residue" evidence="3">
    <location>
        <position position="1"/>
    </location>
</feature>
<name>A0A9W7FZB5_9STRA</name>
<proteinExistence type="predicted"/>
<evidence type="ECO:0000313" key="3">
    <source>
        <dbReference type="EMBL" id="GMI29102.1"/>
    </source>
</evidence>
<dbReference type="Gene3D" id="1.10.238.10">
    <property type="entry name" value="EF-hand"/>
    <property type="match status" value="1"/>
</dbReference>
<dbReference type="InterPro" id="IPR011992">
    <property type="entry name" value="EF-hand-dom_pair"/>
</dbReference>
<gene>
    <name evidence="3" type="ORF">TrRE_jg6869</name>
</gene>
<keyword evidence="4" id="KW-1185">Reference proteome</keyword>
<evidence type="ECO:0000256" key="1">
    <source>
        <dbReference type="ARBA" id="ARBA00022837"/>
    </source>
</evidence>
<dbReference type="Proteomes" id="UP001165082">
    <property type="component" value="Unassembled WGS sequence"/>
</dbReference>
<dbReference type="AlphaFoldDB" id="A0A9W7FZB5"/>
<evidence type="ECO:0000313" key="4">
    <source>
        <dbReference type="Proteomes" id="UP001165082"/>
    </source>
</evidence>
<dbReference type="PROSITE" id="PS50222">
    <property type="entry name" value="EF_HAND_2"/>
    <property type="match status" value="1"/>
</dbReference>
<evidence type="ECO:0000259" key="2">
    <source>
        <dbReference type="PROSITE" id="PS50222"/>
    </source>
</evidence>
<comment type="caution">
    <text evidence="3">The sequence shown here is derived from an EMBL/GenBank/DDBJ whole genome shotgun (WGS) entry which is preliminary data.</text>
</comment>
<organism evidence="3 4">
    <name type="scientific">Triparma retinervis</name>
    <dbReference type="NCBI Taxonomy" id="2557542"/>
    <lineage>
        <taxon>Eukaryota</taxon>
        <taxon>Sar</taxon>
        <taxon>Stramenopiles</taxon>
        <taxon>Ochrophyta</taxon>
        <taxon>Bolidophyceae</taxon>
        <taxon>Parmales</taxon>
        <taxon>Triparmaceae</taxon>
        <taxon>Triparma</taxon>
    </lineage>
</organism>
<dbReference type="InterPro" id="IPR002048">
    <property type="entry name" value="EF_hand_dom"/>
</dbReference>
<reference evidence="3" key="1">
    <citation type="submission" date="2022-07" db="EMBL/GenBank/DDBJ databases">
        <title>Genome analysis of Parmales, a sister group of diatoms, reveals the evolutionary specialization of diatoms from phago-mixotrophs to photoautotrophs.</title>
        <authorList>
            <person name="Ban H."/>
            <person name="Sato S."/>
            <person name="Yoshikawa S."/>
            <person name="Kazumasa Y."/>
            <person name="Nakamura Y."/>
            <person name="Ichinomiya M."/>
            <person name="Saitoh K."/>
            <person name="Sato N."/>
            <person name="Blanc-Mathieu R."/>
            <person name="Endo H."/>
            <person name="Kuwata A."/>
            <person name="Ogata H."/>
        </authorList>
    </citation>
    <scope>NUCLEOTIDE SEQUENCE</scope>
</reference>
<dbReference type="SMART" id="SM00054">
    <property type="entry name" value="EFh"/>
    <property type="match status" value="1"/>
</dbReference>
<keyword evidence="1" id="KW-0106">Calcium</keyword>
<accession>A0A9W7FZB5</accession>
<dbReference type="EMBL" id="BRXZ01008649">
    <property type="protein sequence ID" value="GMI29102.1"/>
    <property type="molecule type" value="Genomic_DNA"/>
</dbReference>
<dbReference type="SUPFAM" id="SSF47473">
    <property type="entry name" value="EF-hand"/>
    <property type="match status" value="1"/>
</dbReference>
<dbReference type="InterPro" id="IPR018247">
    <property type="entry name" value="EF_Hand_1_Ca_BS"/>
</dbReference>
<sequence length="52" mass="5757">ELMTLKLGEEPTSVMLDLMMNSVDENSDGLIDEDEFTQLMASLKRSTGHGLN</sequence>
<feature type="domain" description="EF-hand" evidence="2">
    <location>
        <begin position="11"/>
        <end position="46"/>
    </location>
</feature>